<keyword evidence="6" id="KW-1185">Reference proteome</keyword>
<feature type="compositionally biased region" description="Low complexity" evidence="2">
    <location>
        <begin position="283"/>
        <end position="293"/>
    </location>
</feature>
<feature type="compositionally biased region" description="Pro residues" evidence="2">
    <location>
        <begin position="153"/>
        <end position="163"/>
    </location>
</feature>
<feature type="region of interest" description="Disordered" evidence="2">
    <location>
        <begin position="502"/>
        <end position="566"/>
    </location>
</feature>
<name>A0AAV6TQQ1_9ARAC</name>
<accession>A0AAV6TQQ1</accession>
<gene>
    <name evidence="5" type="ORF">JTE90_028358</name>
</gene>
<evidence type="ECO:0000256" key="2">
    <source>
        <dbReference type="SAM" id="MobiDB-lite"/>
    </source>
</evidence>
<feature type="domain" description="C2H2-type" evidence="4">
    <location>
        <begin position="320"/>
        <end position="347"/>
    </location>
</feature>
<proteinExistence type="predicted"/>
<feature type="compositionally biased region" description="Polar residues" evidence="2">
    <location>
        <begin position="166"/>
        <end position="190"/>
    </location>
</feature>
<feature type="chain" id="PRO_5043372445" description="C2H2-type domain-containing protein" evidence="3">
    <location>
        <begin position="23"/>
        <end position="566"/>
    </location>
</feature>
<keyword evidence="3" id="KW-0732">Signal</keyword>
<feature type="region of interest" description="Disordered" evidence="2">
    <location>
        <begin position="112"/>
        <end position="234"/>
    </location>
</feature>
<comment type="caution">
    <text evidence="5">The sequence shown here is derived from an EMBL/GenBank/DDBJ whole genome shotgun (WGS) entry which is preliminary data.</text>
</comment>
<feature type="compositionally biased region" description="Basic and acidic residues" evidence="2">
    <location>
        <begin position="273"/>
        <end position="282"/>
    </location>
</feature>
<feature type="compositionally biased region" description="Low complexity" evidence="2">
    <location>
        <begin position="530"/>
        <end position="566"/>
    </location>
</feature>
<dbReference type="InterPro" id="IPR013087">
    <property type="entry name" value="Znf_C2H2_type"/>
</dbReference>
<feature type="region of interest" description="Disordered" evidence="2">
    <location>
        <begin position="273"/>
        <end position="296"/>
    </location>
</feature>
<dbReference type="GO" id="GO:0008270">
    <property type="term" value="F:zinc ion binding"/>
    <property type="evidence" value="ECO:0007669"/>
    <property type="project" value="UniProtKB-KW"/>
</dbReference>
<evidence type="ECO:0000313" key="5">
    <source>
        <dbReference type="EMBL" id="KAG8174128.1"/>
    </source>
</evidence>
<dbReference type="AlphaFoldDB" id="A0AAV6TQQ1"/>
<dbReference type="SMART" id="SM00355">
    <property type="entry name" value="ZnF_C2H2"/>
    <property type="match status" value="3"/>
</dbReference>
<reference evidence="5 6" key="1">
    <citation type="journal article" date="2022" name="Nat. Ecol. Evol.">
        <title>A masculinizing supergene underlies an exaggerated male reproductive morph in a spider.</title>
        <authorList>
            <person name="Hendrickx F."/>
            <person name="De Corte Z."/>
            <person name="Sonet G."/>
            <person name="Van Belleghem S.M."/>
            <person name="Kostlbacher S."/>
            <person name="Vangestel C."/>
        </authorList>
    </citation>
    <scope>NUCLEOTIDE SEQUENCE [LARGE SCALE GENOMIC DNA]</scope>
    <source>
        <strain evidence="5">W744_W776</strain>
    </source>
</reference>
<feature type="region of interest" description="Disordered" evidence="2">
    <location>
        <begin position="360"/>
        <end position="399"/>
    </location>
</feature>
<sequence>MAPFAPWVSLLTVASFLWGLLTFPHSHPTLPQFPPCDHSHFQAILLSLRYVGGGSLPCPASFALSQRQTFLATMSAIPPATPPVAARTRGKTLVTATDNCASFITPPLPTSSEIDALLAPPSPRCPSPNVDPDPVATTAPPEPSGPLDIPPRSTSPPVSPPLDPSWSLTFSPSLSQRATYTRVKTPSQNHHPLIPPTTDNNERSIDDQIPPPPKQQNPTVAHLSSSPTDVTPPPVPDEVWTCGFCEARFPNRTECDTHLSELHILSQEREDFSPQKMTEHPELPSSPSPRSSPQVPTLVDLDNALFNIFNTPLPPKTKLFRCHLCGLQFDMPQKLRSHSLSHQMTPSLSIPIPPTTTSTINAEVPSTSSPSTDMGIATPAACSTLPPPPATNSSVTSLPFNRQDLPVSVTCLDPPPPPANKSDDLHTRPQVIPTPINCPTCKAGPFTNYKLRDLHVEFTHTRRNPRVVIQKEKIYTASHSVPPSNETDPRCAVLCNGPPKAPAFSKKSCPPRPQDLHAKPTSSPKRKNWQAQRPSSSRSPSSQHHPHASCLPRRNPRLHPLPSINQ</sequence>
<evidence type="ECO:0000256" key="3">
    <source>
        <dbReference type="SAM" id="SignalP"/>
    </source>
</evidence>
<keyword evidence="1" id="KW-0863">Zinc-finger</keyword>
<dbReference type="PROSITE" id="PS00028">
    <property type="entry name" value="ZINC_FINGER_C2H2_1"/>
    <property type="match status" value="2"/>
</dbReference>
<evidence type="ECO:0000313" key="6">
    <source>
        <dbReference type="Proteomes" id="UP000827092"/>
    </source>
</evidence>
<dbReference type="Proteomes" id="UP000827092">
    <property type="component" value="Unassembled WGS sequence"/>
</dbReference>
<dbReference type="PROSITE" id="PS50157">
    <property type="entry name" value="ZINC_FINGER_C2H2_2"/>
    <property type="match status" value="1"/>
</dbReference>
<keyword evidence="1" id="KW-0479">Metal-binding</keyword>
<feature type="signal peptide" evidence="3">
    <location>
        <begin position="1"/>
        <end position="22"/>
    </location>
</feature>
<feature type="compositionally biased region" description="Pro residues" evidence="2">
    <location>
        <begin position="120"/>
        <end position="131"/>
    </location>
</feature>
<evidence type="ECO:0000256" key="1">
    <source>
        <dbReference type="PROSITE-ProRule" id="PRU00042"/>
    </source>
</evidence>
<organism evidence="5 6">
    <name type="scientific">Oedothorax gibbosus</name>
    <dbReference type="NCBI Taxonomy" id="931172"/>
    <lineage>
        <taxon>Eukaryota</taxon>
        <taxon>Metazoa</taxon>
        <taxon>Ecdysozoa</taxon>
        <taxon>Arthropoda</taxon>
        <taxon>Chelicerata</taxon>
        <taxon>Arachnida</taxon>
        <taxon>Araneae</taxon>
        <taxon>Araneomorphae</taxon>
        <taxon>Entelegynae</taxon>
        <taxon>Araneoidea</taxon>
        <taxon>Linyphiidae</taxon>
        <taxon>Erigoninae</taxon>
        <taxon>Oedothorax</taxon>
    </lineage>
</organism>
<protein>
    <recommendedName>
        <fullName evidence="4">C2H2-type domain-containing protein</fullName>
    </recommendedName>
</protein>
<keyword evidence="1" id="KW-0862">Zinc</keyword>
<evidence type="ECO:0000259" key="4">
    <source>
        <dbReference type="PROSITE" id="PS50157"/>
    </source>
</evidence>
<dbReference type="EMBL" id="JAFNEN010001312">
    <property type="protein sequence ID" value="KAG8174128.1"/>
    <property type="molecule type" value="Genomic_DNA"/>
</dbReference>